<sequence length="388" mass="42852">MSEKEQVAKEFSEHFEGKAPERVFFAPGRVNLIGEHTDYNGGFVFPAALTQGTYMAVTQRTDGMFKLVSGNMENQVEFSGEDLTYNESHTWGNYIKGVLHAFQEKGYSLKGANLYVSGNIPNGAGLSSSASLEMVTAYMVSELTGAGLSRVELAKLCQLVENQFMGVNSGIMDQFAVGLGDKEHALFIDTATLTYEKVPLVLGDYKVVVTNTNKRRELADSKYNERRSECEEGLRQLRELGLQIESLSECSETEWHAHKDKIDDPIIRNRVSHVLSENKRVKEAVRVLKNGDLKTFGTLMDQSHASLAEDYEVTGRELDTLVHVQQQVPGCIGSRMTGAGFGGCTVSLVHEDSLDTFFQDVATKYEEEIGLSPEFYVSDAGAGVHELT</sequence>
<evidence type="ECO:0000313" key="16">
    <source>
        <dbReference type="EMBL" id="MEN0644873.1"/>
    </source>
</evidence>
<comment type="caution">
    <text evidence="16">The sequence shown here is derived from an EMBL/GenBank/DDBJ whole genome shotgun (WGS) entry which is preliminary data.</text>
</comment>
<dbReference type="NCBIfam" id="NF003705">
    <property type="entry name" value="PRK05322.1"/>
    <property type="match status" value="1"/>
</dbReference>
<dbReference type="PANTHER" id="PTHR10457:SF7">
    <property type="entry name" value="GALACTOKINASE-RELATED"/>
    <property type="match status" value="1"/>
</dbReference>
<feature type="domain" description="GHMP kinase C-terminal" evidence="14">
    <location>
        <begin position="287"/>
        <end position="365"/>
    </location>
</feature>
<feature type="domain" description="Galactokinase N-terminal" evidence="15">
    <location>
        <begin position="9"/>
        <end position="58"/>
    </location>
</feature>
<dbReference type="InterPro" id="IPR006203">
    <property type="entry name" value="GHMP_knse_ATP-bd_CS"/>
</dbReference>
<dbReference type="InterPro" id="IPR020568">
    <property type="entry name" value="Ribosomal_Su5_D2-typ_SF"/>
</dbReference>
<keyword evidence="8 11" id="KW-0460">Magnesium</keyword>
<evidence type="ECO:0000256" key="4">
    <source>
        <dbReference type="ARBA" id="ARBA00022723"/>
    </source>
</evidence>
<dbReference type="InterPro" id="IPR036554">
    <property type="entry name" value="GHMP_kinase_C_sf"/>
</dbReference>
<dbReference type="HAMAP" id="MF_00246">
    <property type="entry name" value="Galactokinase"/>
    <property type="match status" value="1"/>
</dbReference>
<dbReference type="InterPro" id="IPR006206">
    <property type="entry name" value="Mevalonate/galactokinase"/>
</dbReference>
<dbReference type="PIRSF" id="PIRSF000530">
    <property type="entry name" value="Galactokinase"/>
    <property type="match status" value="1"/>
</dbReference>
<keyword evidence="17" id="KW-1185">Reference proteome</keyword>
<dbReference type="InterPro" id="IPR019741">
    <property type="entry name" value="Galactokinase_CS"/>
</dbReference>
<evidence type="ECO:0000256" key="3">
    <source>
        <dbReference type="ARBA" id="ARBA00022679"/>
    </source>
</evidence>
<keyword evidence="7 11" id="KW-0067">ATP-binding</keyword>
<gene>
    <name evidence="11" type="primary">galK</name>
    <name evidence="16" type="ORF">MKY91_17090</name>
</gene>
<keyword evidence="9 11" id="KW-0299">Galactose metabolism</keyword>
<evidence type="ECO:0000256" key="9">
    <source>
        <dbReference type="ARBA" id="ARBA00023144"/>
    </source>
</evidence>
<feature type="site" description="Transition state stabilizer" evidence="11">
    <location>
        <position position="29"/>
    </location>
</feature>
<feature type="binding site" evidence="11">
    <location>
        <position position="223"/>
    </location>
    <ligand>
        <name>substrate</name>
    </ligand>
</feature>
<keyword evidence="3 11" id="KW-0808">Transferase</keyword>
<evidence type="ECO:0000259" key="13">
    <source>
        <dbReference type="Pfam" id="PF00288"/>
    </source>
</evidence>
<proteinExistence type="inferred from homology"/>
<dbReference type="EMBL" id="JBCITK010000001">
    <property type="protein sequence ID" value="MEN0644873.1"/>
    <property type="molecule type" value="Genomic_DNA"/>
</dbReference>
<dbReference type="PANTHER" id="PTHR10457">
    <property type="entry name" value="MEVALONATE KINASE/GALACTOKINASE"/>
    <property type="match status" value="1"/>
</dbReference>
<feature type="active site" description="Proton acceptor" evidence="11">
    <location>
        <position position="173"/>
    </location>
</feature>
<feature type="binding site" evidence="11">
    <location>
        <begin position="123"/>
        <end position="129"/>
    </location>
    <ligand>
        <name>ATP</name>
        <dbReference type="ChEBI" id="CHEBI:30616"/>
    </ligand>
</feature>
<feature type="binding site" evidence="11">
    <location>
        <position position="161"/>
    </location>
    <ligand>
        <name>Mg(2+)</name>
        <dbReference type="ChEBI" id="CHEBI:18420"/>
    </ligand>
</feature>
<dbReference type="SUPFAM" id="SSF55060">
    <property type="entry name" value="GHMP Kinase, C-terminal domain"/>
    <property type="match status" value="1"/>
</dbReference>
<dbReference type="InterPro" id="IPR000705">
    <property type="entry name" value="Galactokinase"/>
</dbReference>
<organism evidence="16 17">
    <name type="scientific">Alkalicoccobacillus gibsonii</name>
    <dbReference type="NCBI Taxonomy" id="79881"/>
    <lineage>
        <taxon>Bacteria</taxon>
        <taxon>Bacillati</taxon>
        <taxon>Bacillota</taxon>
        <taxon>Bacilli</taxon>
        <taxon>Bacillales</taxon>
        <taxon>Bacillaceae</taxon>
        <taxon>Alkalicoccobacillus</taxon>
    </lineage>
</organism>
<dbReference type="PRINTS" id="PR00959">
    <property type="entry name" value="MEVGALKINASE"/>
</dbReference>
<evidence type="ECO:0000256" key="8">
    <source>
        <dbReference type="ARBA" id="ARBA00022842"/>
    </source>
</evidence>
<name>A0ABU9VLU1_9BACI</name>
<evidence type="ECO:0000256" key="1">
    <source>
        <dbReference type="ARBA" id="ARBA00006566"/>
    </source>
</evidence>
<feature type="binding site" evidence="11">
    <location>
        <begin position="35"/>
        <end position="38"/>
    </location>
    <ligand>
        <name>substrate</name>
    </ligand>
</feature>
<dbReference type="InterPro" id="IPR014721">
    <property type="entry name" value="Ribsml_uS5_D2-typ_fold_subgr"/>
</dbReference>
<dbReference type="PROSITE" id="PS00627">
    <property type="entry name" value="GHMP_KINASES_ATP"/>
    <property type="match status" value="1"/>
</dbReference>
<evidence type="ECO:0000313" key="17">
    <source>
        <dbReference type="Proteomes" id="UP001418796"/>
    </source>
</evidence>
<comment type="catalytic activity">
    <reaction evidence="11">
        <text>alpha-D-galactose + ATP = alpha-D-galactose 1-phosphate + ADP + H(+)</text>
        <dbReference type="Rhea" id="RHEA:13553"/>
        <dbReference type="ChEBI" id="CHEBI:15378"/>
        <dbReference type="ChEBI" id="CHEBI:28061"/>
        <dbReference type="ChEBI" id="CHEBI:30616"/>
        <dbReference type="ChEBI" id="CHEBI:58336"/>
        <dbReference type="ChEBI" id="CHEBI:456216"/>
        <dbReference type="EC" id="2.7.1.6"/>
    </reaction>
</comment>
<keyword evidence="4 11" id="KW-0479">Metal-binding</keyword>
<dbReference type="EC" id="2.7.1.6" evidence="11 12"/>
<dbReference type="PROSITE" id="PS00106">
    <property type="entry name" value="GALACTOKINASE"/>
    <property type="match status" value="1"/>
</dbReference>
<dbReference type="Proteomes" id="UP001418796">
    <property type="component" value="Unassembled WGS sequence"/>
</dbReference>
<evidence type="ECO:0000259" key="14">
    <source>
        <dbReference type="Pfam" id="PF08544"/>
    </source>
</evidence>
<dbReference type="Gene3D" id="3.30.70.890">
    <property type="entry name" value="GHMP kinase, C-terminal domain"/>
    <property type="match status" value="1"/>
</dbReference>
<dbReference type="SUPFAM" id="SSF54211">
    <property type="entry name" value="Ribosomal protein S5 domain 2-like"/>
    <property type="match status" value="1"/>
</dbReference>
<dbReference type="Pfam" id="PF08544">
    <property type="entry name" value="GHMP_kinases_C"/>
    <property type="match status" value="1"/>
</dbReference>
<evidence type="ECO:0000256" key="7">
    <source>
        <dbReference type="ARBA" id="ARBA00022840"/>
    </source>
</evidence>
<evidence type="ECO:0000256" key="11">
    <source>
        <dbReference type="HAMAP-Rule" id="MF_00246"/>
    </source>
</evidence>
<dbReference type="Pfam" id="PF00288">
    <property type="entry name" value="GHMP_kinases_N"/>
    <property type="match status" value="1"/>
</dbReference>
<keyword evidence="6 11" id="KW-0418">Kinase</keyword>
<comment type="subcellular location">
    <subcellularLocation>
        <location evidence="11">Cytoplasm</location>
    </subcellularLocation>
</comment>
<accession>A0ABU9VLU1</accession>
<evidence type="ECO:0000256" key="5">
    <source>
        <dbReference type="ARBA" id="ARBA00022741"/>
    </source>
</evidence>
<comment type="similarity">
    <text evidence="1 11">Belongs to the GHMP kinase family. GalK subfamily.</text>
</comment>
<dbReference type="Pfam" id="PF10509">
    <property type="entry name" value="GalKase_gal_bdg"/>
    <property type="match status" value="1"/>
</dbReference>
<evidence type="ECO:0000256" key="10">
    <source>
        <dbReference type="ARBA" id="ARBA00023277"/>
    </source>
</evidence>
<feature type="domain" description="GHMP kinase N-terminal" evidence="13">
    <location>
        <begin position="93"/>
        <end position="180"/>
    </location>
</feature>
<dbReference type="PRINTS" id="PR00473">
    <property type="entry name" value="GALCTOKINASE"/>
</dbReference>
<evidence type="ECO:0000259" key="15">
    <source>
        <dbReference type="Pfam" id="PF10509"/>
    </source>
</evidence>
<dbReference type="InterPro" id="IPR013750">
    <property type="entry name" value="GHMP_kinase_C_dom"/>
</dbReference>
<protein>
    <recommendedName>
        <fullName evidence="11 12">Galactokinase</fullName>
        <ecNumber evidence="11 12">2.7.1.6</ecNumber>
    </recommendedName>
    <alternativeName>
        <fullName evidence="11">Galactose kinase</fullName>
    </alternativeName>
</protein>
<keyword evidence="2 11" id="KW-0963">Cytoplasm</keyword>
<keyword evidence="5 11" id="KW-0547">Nucleotide-binding</keyword>
<comment type="function">
    <text evidence="11">Catalyzes the transfer of the gamma-phosphate of ATP to D-galactose to form alpha-D-galactose-1-phosphate (Gal-1-P).</text>
</comment>
<reference evidence="16 17" key="1">
    <citation type="submission" date="2024-03" db="EMBL/GenBank/DDBJ databases">
        <title>Bacilli Hybrid Assemblies.</title>
        <authorList>
            <person name="Kovac J."/>
        </authorList>
    </citation>
    <scope>NUCLEOTIDE SEQUENCE [LARGE SCALE GENOMIC DNA]</scope>
    <source>
        <strain evidence="16 17">FSL R7-0666</strain>
    </source>
</reference>
<evidence type="ECO:0000256" key="2">
    <source>
        <dbReference type="ARBA" id="ARBA00022490"/>
    </source>
</evidence>
<dbReference type="InterPro" id="IPR006204">
    <property type="entry name" value="GHMP_kinase_N_dom"/>
</dbReference>
<keyword evidence="10 11" id="KW-0119">Carbohydrate metabolism</keyword>
<feature type="binding site" evidence="11">
    <location>
        <position position="129"/>
    </location>
    <ligand>
        <name>Mg(2+)</name>
        <dbReference type="ChEBI" id="CHEBI:18420"/>
    </ligand>
</feature>
<dbReference type="InterPro" id="IPR019539">
    <property type="entry name" value="GalKase_N"/>
</dbReference>
<dbReference type="InterPro" id="IPR022963">
    <property type="entry name" value="Galactokinase_bac"/>
</dbReference>
<dbReference type="RefSeq" id="WP_343131491.1">
    <property type="nucleotide sequence ID" value="NZ_JBCITK010000001.1"/>
</dbReference>
<comment type="pathway">
    <text evidence="11">Carbohydrate metabolism; galactose metabolism.</text>
</comment>
<dbReference type="NCBIfam" id="TIGR00131">
    <property type="entry name" value="gal_kin"/>
    <property type="match status" value="1"/>
</dbReference>
<feature type="binding site" evidence="11">
    <location>
        <position position="69"/>
    </location>
    <ligand>
        <name>ATP</name>
        <dbReference type="ChEBI" id="CHEBI:30616"/>
    </ligand>
</feature>
<dbReference type="Gene3D" id="3.30.230.10">
    <property type="match status" value="1"/>
</dbReference>
<evidence type="ECO:0000256" key="12">
    <source>
        <dbReference type="NCBIfam" id="TIGR00131"/>
    </source>
</evidence>
<dbReference type="GO" id="GO:0004335">
    <property type="term" value="F:galactokinase activity"/>
    <property type="evidence" value="ECO:0007669"/>
    <property type="project" value="UniProtKB-EC"/>
</dbReference>
<evidence type="ECO:0000256" key="6">
    <source>
        <dbReference type="ARBA" id="ARBA00022777"/>
    </source>
</evidence>